<accession>A0A7R9NWA1</accession>
<sequence>MNYKAARRVPVPDWRYDYLCEYFKPLRFQNIDSRRPTESMELSVGSYWLSNAEFSPETAVCHFSRSCSFQWGIELAGRVGEVAAYLDRLSDALF</sequence>
<name>A0A7R9NWA1_9NEOP</name>
<protein>
    <submittedName>
        <fullName evidence="1">Uncharacterized protein</fullName>
    </submittedName>
</protein>
<gene>
    <name evidence="1" type="ORF">TTEB3V08_LOCUS6321</name>
</gene>
<organism evidence="1">
    <name type="scientific">Timema tahoe</name>
    <dbReference type="NCBI Taxonomy" id="61484"/>
    <lineage>
        <taxon>Eukaryota</taxon>
        <taxon>Metazoa</taxon>
        <taxon>Ecdysozoa</taxon>
        <taxon>Arthropoda</taxon>
        <taxon>Hexapoda</taxon>
        <taxon>Insecta</taxon>
        <taxon>Pterygota</taxon>
        <taxon>Neoptera</taxon>
        <taxon>Polyneoptera</taxon>
        <taxon>Phasmatodea</taxon>
        <taxon>Timematodea</taxon>
        <taxon>Timematoidea</taxon>
        <taxon>Timematidae</taxon>
        <taxon>Timema</taxon>
    </lineage>
</organism>
<proteinExistence type="predicted"/>
<dbReference type="AlphaFoldDB" id="A0A7R9NWA1"/>
<dbReference type="EMBL" id="OE002216">
    <property type="protein sequence ID" value="CAD7458338.1"/>
    <property type="molecule type" value="Genomic_DNA"/>
</dbReference>
<evidence type="ECO:0000313" key="1">
    <source>
        <dbReference type="EMBL" id="CAD7458338.1"/>
    </source>
</evidence>
<reference evidence="1" key="1">
    <citation type="submission" date="2020-11" db="EMBL/GenBank/DDBJ databases">
        <authorList>
            <person name="Tran Van P."/>
        </authorList>
    </citation>
    <scope>NUCLEOTIDE SEQUENCE</scope>
</reference>